<dbReference type="Proteomes" id="UP000550707">
    <property type="component" value="Unassembled WGS sequence"/>
</dbReference>
<name>A0A7J8GKN4_MOLMO</name>
<reference evidence="2 3" key="1">
    <citation type="journal article" date="2020" name="Nature">
        <title>Six reference-quality genomes reveal evolution of bat adaptations.</title>
        <authorList>
            <person name="Jebb D."/>
            <person name="Huang Z."/>
            <person name="Pippel M."/>
            <person name="Hughes G.M."/>
            <person name="Lavrichenko K."/>
            <person name="Devanna P."/>
            <person name="Winkler S."/>
            <person name="Jermiin L.S."/>
            <person name="Skirmuntt E.C."/>
            <person name="Katzourakis A."/>
            <person name="Burkitt-Gray L."/>
            <person name="Ray D.A."/>
            <person name="Sullivan K.A.M."/>
            <person name="Roscito J.G."/>
            <person name="Kirilenko B.M."/>
            <person name="Davalos L.M."/>
            <person name="Corthals A.P."/>
            <person name="Power M.L."/>
            <person name="Jones G."/>
            <person name="Ransome R.D."/>
            <person name="Dechmann D.K.N."/>
            <person name="Locatelli A.G."/>
            <person name="Puechmaille S.J."/>
            <person name="Fedrigo O."/>
            <person name="Jarvis E.D."/>
            <person name="Hiller M."/>
            <person name="Vernes S.C."/>
            <person name="Myers E.W."/>
            <person name="Teeling E.C."/>
        </authorList>
    </citation>
    <scope>NUCLEOTIDE SEQUENCE [LARGE SCALE GENOMIC DNA]</scope>
    <source>
        <strain evidence="2">MMolMol1</strain>
        <tissue evidence="2">Muscle</tissue>
    </source>
</reference>
<sequence>MCMEHLALSHHYCFGFCMLVGHGQSAPCKVTLKAAPQRTLFSALEARALRHDFHGPYEHLSKTITGILSLGPFLSLHTSISTPLCLQKAENIDEELSQEDKTQTKTPNNVRHSRRFKSSVQIQSPWVGEHSRRGGFGQDGIREPRGVLRGKVKGSGLASQEPRG</sequence>
<comment type="caution">
    <text evidence="2">The sequence shown here is derived from an EMBL/GenBank/DDBJ whole genome shotgun (WGS) entry which is preliminary data.</text>
</comment>
<evidence type="ECO:0000313" key="3">
    <source>
        <dbReference type="Proteomes" id="UP000550707"/>
    </source>
</evidence>
<feature type="region of interest" description="Disordered" evidence="1">
    <location>
        <begin position="95"/>
        <end position="164"/>
    </location>
</feature>
<dbReference type="EMBL" id="JACASF010000009">
    <property type="protein sequence ID" value="KAF6460526.1"/>
    <property type="molecule type" value="Genomic_DNA"/>
</dbReference>
<dbReference type="InParanoid" id="A0A7J8GKN4"/>
<dbReference type="AlphaFoldDB" id="A0A7J8GKN4"/>
<keyword evidence="3" id="KW-1185">Reference proteome</keyword>
<protein>
    <submittedName>
        <fullName evidence="2">Uncharacterized protein</fullName>
    </submittedName>
</protein>
<evidence type="ECO:0000313" key="2">
    <source>
        <dbReference type="EMBL" id="KAF6460526.1"/>
    </source>
</evidence>
<gene>
    <name evidence="2" type="ORF">HJG59_011440</name>
</gene>
<evidence type="ECO:0000256" key="1">
    <source>
        <dbReference type="SAM" id="MobiDB-lite"/>
    </source>
</evidence>
<accession>A0A7J8GKN4</accession>
<proteinExistence type="predicted"/>
<organism evidence="2 3">
    <name type="scientific">Molossus molossus</name>
    <name type="common">Pallas' mastiff bat</name>
    <name type="synonym">Vespertilio molossus</name>
    <dbReference type="NCBI Taxonomy" id="27622"/>
    <lineage>
        <taxon>Eukaryota</taxon>
        <taxon>Metazoa</taxon>
        <taxon>Chordata</taxon>
        <taxon>Craniata</taxon>
        <taxon>Vertebrata</taxon>
        <taxon>Euteleostomi</taxon>
        <taxon>Mammalia</taxon>
        <taxon>Eutheria</taxon>
        <taxon>Laurasiatheria</taxon>
        <taxon>Chiroptera</taxon>
        <taxon>Yangochiroptera</taxon>
        <taxon>Molossidae</taxon>
        <taxon>Molossus</taxon>
    </lineage>
</organism>